<gene>
    <name evidence="3" type="ORF">OKIOD_LOCUS7678</name>
</gene>
<feature type="signal peptide" evidence="1">
    <location>
        <begin position="1"/>
        <end position="17"/>
    </location>
</feature>
<dbReference type="InterPro" id="IPR050373">
    <property type="entry name" value="Fibrinogen_C-term_domain"/>
</dbReference>
<feature type="domain" description="Fibrinogen C-terminal" evidence="2">
    <location>
        <begin position="50"/>
        <end position="133"/>
    </location>
</feature>
<dbReference type="InterPro" id="IPR014716">
    <property type="entry name" value="Fibrinogen_a/b/g_C_1"/>
</dbReference>
<reference evidence="3 4" key="1">
    <citation type="submission" date="2021-04" db="EMBL/GenBank/DDBJ databases">
        <authorList>
            <person name="Bliznina A."/>
        </authorList>
    </citation>
    <scope>NUCLEOTIDE SEQUENCE [LARGE SCALE GENOMIC DNA]</scope>
</reference>
<dbReference type="EMBL" id="OU015569">
    <property type="protein sequence ID" value="CAG5098954.1"/>
    <property type="molecule type" value="Genomic_DNA"/>
</dbReference>
<dbReference type="Gene3D" id="3.90.215.10">
    <property type="entry name" value="Gamma Fibrinogen, chain A, domain 1"/>
    <property type="match status" value="1"/>
</dbReference>
<evidence type="ECO:0000259" key="2">
    <source>
        <dbReference type="Pfam" id="PF00147"/>
    </source>
</evidence>
<sequence length="144" mass="17014">MLSKFFTFCALLKLIDCSKHAHHRQFCPAVTEESKWWNGNQWLECIAINSTTWTVIQKRTLSQESSINFNQNWNEYVTGFGNNRSPVITFNSSLQYWIGLRQISKMTKFSTSLRLELMLENGVLKFAEERSFIKYKHKFTLKFV</sequence>
<protein>
    <submittedName>
        <fullName evidence="3">Oidioi.mRNA.OKI2018_I69.XSR.g16120.t1.cds</fullName>
    </submittedName>
</protein>
<dbReference type="Pfam" id="PF00147">
    <property type="entry name" value="Fibrinogen_C"/>
    <property type="match status" value="1"/>
</dbReference>
<dbReference type="PANTHER" id="PTHR19143">
    <property type="entry name" value="FIBRINOGEN/TENASCIN/ANGIOPOEITIN"/>
    <property type="match status" value="1"/>
</dbReference>
<evidence type="ECO:0000313" key="4">
    <source>
        <dbReference type="Proteomes" id="UP001158576"/>
    </source>
</evidence>
<evidence type="ECO:0000313" key="3">
    <source>
        <dbReference type="EMBL" id="CAG5098954.1"/>
    </source>
</evidence>
<keyword evidence="4" id="KW-1185">Reference proteome</keyword>
<organism evidence="3 4">
    <name type="scientific">Oikopleura dioica</name>
    <name type="common">Tunicate</name>
    <dbReference type="NCBI Taxonomy" id="34765"/>
    <lineage>
        <taxon>Eukaryota</taxon>
        <taxon>Metazoa</taxon>
        <taxon>Chordata</taxon>
        <taxon>Tunicata</taxon>
        <taxon>Appendicularia</taxon>
        <taxon>Copelata</taxon>
        <taxon>Oikopleuridae</taxon>
        <taxon>Oikopleura</taxon>
    </lineage>
</organism>
<feature type="chain" id="PRO_5047007162" evidence="1">
    <location>
        <begin position="18"/>
        <end position="144"/>
    </location>
</feature>
<dbReference type="SUPFAM" id="SSF56496">
    <property type="entry name" value="Fibrinogen C-terminal domain-like"/>
    <property type="match status" value="1"/>
</dbReference>
<evidence type="ECO:0000256" key="1">
    <source>
        <dbReference type="SAM" id="SignalP"/>
    </source>
</evidence>
<proteinExistence type="predicted"/>
<dbReference type="Proteomes" id="UP001158576">
    <property type="component" value="Chromosome XSR"/>
</dbReference>
<accession>A0ABN7SF21</accession>
<name>A0ABN7SF21_OIKDI</name>
<dbReference type="InterPro" id="IPR002181">
    <property type="entry name" value="Fibrinogen_a/b/g_C_dom"/>
</dbReference>
<keyword evidence="1" id="KW-0732">Signal</keyword>
<dbReference type="InterPro" id="IPR036056">
    <property type="entry name" value="Fibrinogen-like_C"/>
</dbReference>